<dbReference type="GO" id="GO:0022857">
    <property type="term" value="F:transmembrane transporter activity"/>
    <property type="evidence" value="ECO:0007669"/>
    <property type="project" value="TreeGrafter"/>
</dbReference>
<dbReference type="AlphaFoldDB" id="A0A0F5JIN5"/>
<dbReference type="InterPro" id="IPR050250">
    <property type="entry name" value="Macrolide_Exporter_MacB"/>
</dbReference>
<keyword evidence="2" id="KW-1003">Cell membrane</keyword>
<feature type="domain" description="ABC3 transporter permease C-terminal" evidence="7">
    <location>
        <begin position="655"/>
        <end position="762"/>
    </location>
</feature>
<dbReference type="Pfam" id="PF02687">
    <property type="entry name" value="FtsX"/>
    <property type="match status" value="2"/>
</dbReference>
<evidence type="ECO:0000259" key="8">
    <source>
        <dbReference type="Pfam" id="PF12704"/>
    </source>
</evidence>
<reference evidence="9 10" key="1">
    <citation type="submission" date="2013-04" db="EMBL/GenBank/DDBJ databases">
        <title>The Genome Sequence of Parabacteroides goldsteinii DSM 19448.</title>
        <authorList>
            <consortium name="The Broad Institute Genomics Platform"/>
            <person name="Earl A."/>
            <person name="Ward D."/>
            <person name="Feldgarden M."/>
            <person name="Gevers D."/>
            <person name="Martens E."/>
            <person name="Sakamoto M."/>
            <person name="Benno Y."/>
            <person name="Song Y."/>
            <person name="Liu C."/>
            <person name="Lee J."/>
            <person name="Bolanos M."/>
            <person name="Vaisanen M.L."/>
            <person name="Finegold S.M."/>
            <person name="Walker B."/>
            <person name="Young S."/>
            <person name="Zeng Q."/>
            <person name="Gargeya S."/>
            <person name="Fitzgerald M."/>
            <person name="Haas B."/>
            <person name="Abouelleil A."/>
            <person name="Allen A.W."/>
            <person name="Alvarado L."/>
            <person name="Arachchi H.M."/>
            <person name="Berlin A.M."/>
            <person name="Chapman S.B."/>
            <person name="Gainer-Dewar J."/>
            <person name="Goldberg J."/>
            <person name="Griggs A."/>
            <person name="Gujja S."/>
            <person name="Hansen M."/>
            <person name="Howarth C."/>
            <person name="Imamovic A."/>
            <person name="Ireland A."/>
            <person name="Larimer J."/>
            <person name="McCowan C."/>
            <person name="Murphy C."/>
            <person name="Pearson M."/>
            <person name="Poon T.W."/>
            <person name="Priest M."/>
            <person name="Roberts A."/>
            <person name="Saif S."/>
            <person name="Shea T."/>
            <person name="Sisk P."/>
            <person name="Sykes S."/>
            <person name="Wortman J."/>
            <person name="Nusbaum C."/>
            <person name="Birren B."/>
        </authorList>
    </citation>
    <scope>NUCLEOTIDE SEQUENCE [LARGE SCALE GENOMIC DNA]</scope>
    <source>
        <strain evidence="9 10">DSM 19448</strain>
    </source>
</reference>
<protein>
    <submittedName>
        <fullName evidence="9">Uncharacterized protein</fullName>
    </submittedName>
</protein>
<dbReference type="Pfam" id="PF12704">
    <property type="entry name" value="MacB_PCD"/>
    <property type="match status" value="1"/>
</dbReference>
<proteinExistence type="predicted"/>
<evidence type="ECO:0000256" key="1">
    <source>
        <dbReference type="ARBA" id="ARBA00004651"/>
    </source>
</evidence>
<feature type="transmembrane region" description="Helical" evidence="6">
    <location>
        <begin position="704"/>
        <end position="723"/>
    </location>
</feature>
<evidence type="ECO:0000256" key="3">
    <source>
        <dbReference type="ARBA" id="ARBA00022692"/>
    </source>
</evidence>
<gene>
    <name evidence="9" type="ORF">HMPREF1535_01108</name>
</gene>
<dbReference type="Proteomes" id="UP000033047">
    <property type="component" value="Unassembled WGS sequence"/>
</dbReference>
<feature type="transmembrane region" description="Helical" evidence="6">
    <location>
        <begin position="652"/>
        <end position="674"/>
    </location>
</feature>
<feature type="transmembrane region" description="Helical" evidence="6">
    <location>
        <begin position="21"/>
        <end position="41"/>
    </location>
</feature>
<dbReference type="InterPro" id="IPR003838">
    <property type="entry name" value="ABC3_permease_C"/>
</dbReference>
<evidence type="ECO:0000256" key="6">
    <source>
        <dbReference type="SAM" id="Phobius"/>
    </source>
</evidence>
<dbReference type="STRING" id="927665.HMPREF1535_01108"/>
<dbReference type="PATRIC" id="fig|927665.4.peg.1132"/>
<keyword evidence="3 6" id="KW-0812">Transmembrane</keyword>
<comment type="subcellular location">
    <subcellularLocation>
        <location evidence="1">Cell membrane</location>
        <topology evidence="1">Multi-pass membrane protein</topology>
    </subcellularLocation>
</comment>
<dbReference type="PANTHER" id="PTHR30572">
    <property type="entry name" value="MEMBRANE COMPONENT OF TRANSPORTER-RELATED"/>
    <property type="match status" value="1"/>
</dbReference>
<evidence type="ECO:0000256" key="2">
    <source>
        <dbReference type="ARBA" id="ARBA00022475"/>
    </source>
</evidence>
<feature type="transmembrane region" description="Helical" evidence="6">
    <location>
        <begin position="738"/>
        <end position="758"/>
    </location>
</feature>
<keyword evidence="5 6" id="KW-0472">Membrane</keyword>
<organism evidence="9 10">
    <name type="scientific">Parabacteroides goldsteinii DSM 19448 = WAL 12034</name>
    <dbReference type="NCBI Taxonomy" id="927665"/>
    <lineage>
        <taxon>Bacteria</taxon>
        <taxon>Pseudomonadati</taxon>
        <taxon>Bacteroidota</taxon>
        <taxon>Bacteroidia</taxon>
        <taxon>Bacteroidales</taxon>
        <taxon>Tannerellaceae</taxon>
        <taxon>Parabacteroides</taxon>
    </lineage>
</organism>
<dbReference type="EMBL" id="AQHV01000008">
    <property type="protein sequence ID" value="KKB57661.1"/>
    <property type="molecule type" value="Genomic_DNA"/>
</dbReference>
<feature type="transmembrane region" description="Helical" evidence="6">
    <location>
        <begin position="357"/>
        <end position="379"/>
    </location>
</feature>
<comment type="caution">
    <text evidence="9">The sequence shown here is derived from an EMBL/GenBank/DDBJ whole genome shotgun (WGS) entry which is preliminary data.</text>
</comment>
<evidence type="ECO:0000256" key="4">
    <source>
        <dbReference type="ARBA" id="ARBA00022989"/>
    </source>
</evidence>
<sequence>MLKHYLLIAIRNLLKYKTQSIVSIIGLAMGFTCFALATLWIRYEMTYDNFREGAERIFLVRNEDKNSKDGLSTVTPSPLAAYLQETFPEIEQAGNTRGGDFEFKYEGITHPSCIIDMDSALMKTFPVRLISGNTNFLLPDNKEIAITEELAEKLFGKENPIGKELMIYNEKRPVCAVVQSWGTHTNIPFDIIEANHQYAYWGALNWSTYIKVREGTDIKAFSKKLYEHTIEQDHTLLEHLVLTPITRLRYDHPIEEATVKFNHILLFALSGGLVILCSLFNYLTLFVSRIRMRGKEIALRKVCGSSDRHLMGLFSIEYLLTLLAAIFIGMLLIELILPTFRELSEIHTATNGIYLEAILYSLFVAVLSFFISLFPIQYFRRQSLNAAIKGTEKGNGKNYFQKFFLVFQFIISIGFIFCTVVMIKQIHFLSHSDRVVERAGRASFVFSTKSSEASLREELKQIPMITTILPGNHNAFIPFTGKQYMTTKEWDEKPASTNEIRLELIPSGEQICNYYNLKLLSGKMLKDDDQKDKVMINEAAVREFGWRDPIGKYFQKFDSTRLQVIGVIRDFCKESPTIPVKPIMFTVQEYYYSISSSGVLLFKFHEGQWPECKRRIDALIKEKHPEFTFYSLDSAEEEYNKFLQSENALIKLLDFVTVVCILISVFGIFSLVTLNCEQRRREIAVRKVNGATARMIIRMFFKEYMLLLCLAACIALPVGYLIMKPWLENYVIQTEISAWIYPVLLICLIFIITLCISWRIWKAAGRNPAEVIKSE</sequence>
<keyword evidence="4 6" id="KW-1133">Transmembrane helix</keyword>
<name>A0A0F5JIN5_9BACT</name>
<feature type="domain" description="ABC3 transporter permease C-terminal" evidence="7">
    <location>
        <begin position="271"/>
        <end position="383"/>
    </location>
</feature>
<dbReference type="InterPro" id="IPR025857">
    <property type="entry name" value="MacB_PCD"/>
</dbReference>
<dbReference type="PANTHER" id="PTHR30572:SF18">
    <property type="entry name" value="ABC-TYPE MACROLIDE FAMILY EXPORT SYSTEM PERMEASE COMPONENT 2"/>
    <property type="match status" value="1"/>
</dbReference>
<evidence type="ECO:0000313" key="9">
    <source>
        <dbReference type="EMBL" id="KKB57661.1"/>
    </source>
</evidence>
<evidence type="ECO:0000256" key="5">
    <source>
        <dbReference type="ARBA" id="ARBA00023136"/>
    </source>
</evidence>
<feature type="transmembrane region" description="Helical" evidence="6">
    <location>
        <begin position="403"/>
        <end position="423"/>
    </location>
</feature>
<feature type="domain" description="MacB-like periplasmic core" evidence="8">
    <location>
        <begin position="20"/>
        <end position="225"/>
    </location>
</feature>
<dbReference type="RefSeq" id="WP_046145511.1">
    <property type="nucleotide sequence ID" value="NZ_KQ033912.1"/>
</dbReference>
<dbReference type="HOGENOM" id="CLU_008713_0_0_10"/>
<accession>A0A0F5JIN5</accession>
<feature type="transmembrane region" description="Helical" evidence="6">
    <location>
        <begin position="318"/>
        <end position="337"/>
    </location>
</feature>
<feature type="transmembrane region" description="Helical" evidence="6">
    <location>
        <begin position="264"/>
        <end position="287"/>
    </location>
</feature>
<evidence type="ECO:0000313" key="10">
    <source>
        <dbReference type="Proteomes" id="UP000033047"/>
    </source>
</evidence>
<evidence type="ECO:0000259" key="7">
    <source>
        <dbReference type="Pfam" id="PF02687"/>
    </source>
</evidence>
<dbReference type="GO" id="GO:0005886">
    <property type="term" value="C:plasma membrane"/>
    <property type="evidence" value="ECO:0007669"/>
    <property type="project" value="UniProtKB-SubCell"/>
</dbReference>